<comment type="caution">
    <text evidence="2">The sequence shown here is derived from an EMBL/GenBank/DDBJ whole genome shotgun (WGS) entry which is preliminary data.</text>
</comment>
<protein>
    <recommendedName>
        <fullName evidence="4">Ribosome biogenesis regulatory protein</fullName>
    </recommendedName>
</protein>
<feature type="region of interest" description="Disordered" evidence="1">
    <location>
        <begin position="328"/>
        <end position="348"/>
    </location>
</feature>
<sequence length="348" mass="39275">MPPKVLPPVELALPKDFDHEQPYERDRKRMAMVTQRDKVSQHIYDDDRQRLERLIGFNSKNEKEPTLVERYPKEWAELHTPQEKLDYEARMRKYKPMEFFTPYGKEWHRLHKPDRGVWRAPTPLYDEITSRSAVIPDETKLRFDTTLAKKRQSLRQLAAQKSKQFSAASKLYIEDAKYKAGVLRATLSTPKRDDGPRGRGAIRLRSPAKAPPGADGAASPDAKRPHTAPAKHGARGDKALALWGQEATERDVRAKTPQFKKSFFKLPGSNKTPVKDEDKPKTGARTTVAKRLFMKKTIVKPRREGAAVVGIDDGSDFAAGSMATLLPDESSWHSSLGSHGSLGSKKKT</sequence>
<evidence type="ECO:0000313" key="3">
    <source>
        <dbReference type="Proteomes" id="UP001363151"/>
    </source>
</evidence>
<name>A0ABR1G0R8_AURAN</name>
<proteinExistence type="predicted"/>
<feature type="region of interest" description="Disordered" evidence="1">
    <location>
        <begin position="248"/>
        <end position="285"/>
    </location>
</feature>
<evidence type="ECO:0008006" key="4">
    <source>
        <dbReference type="Google" id="ProtNLM"/>
    </source>
</evidence>
<accession>A0ABR1G0R8</accession>
<reference evidence="2 3" key="1">
    <citation type="submission" date="2024-03" db="EMBL/GenBank/DDBJ databases">
        <title>Aureococcus anophagefferens CCMP1851 and Kratosvirus quantuckense: Draft genome of a second virus-susceptible host strain in the model system.</title>
        <authorList>
            <person name="Chase E."/>
            <person name="Truchon A.R."/>
            <person name="Schepens W."/>
            <person name="Wilhelm S.W."/>
        </authorList>
    </citation>
    <scope>NUCLEOTIDE SEQUENCE [LARGE SCALE GENOMIC DNA]</scope>
    <source>
        <strain evidence="2 3">CCMP1851</strain>
    </source>
</reference>
<keyword evidence="3" id="KW-1185">Reference proteome</keyword>
<feature type="compositionally biased region" description="Low complexity" evidence="1">
    <location>
        <begin position="332"/>
        <end position="348"/>
    </location>
</feature>
<organism evidence="2 3">
    <name type="scientific">Aureococcus anophagefferens</name>
    <name type="common">Harmful bloom alga</name>
    <dbReference type="NCBI Taxonomy" id="44056"/>
    <lineage>
        <taxon>Eukaryota</taxon>
        <taxon>Sar</taxon>
        <taxon>Stramenopiles</taxon>
        <taxon>Ochrophyta</taxon>
        <taxon>Pelagophyceae</taxon>
        <taxon>Pelagomonadales</taxon>
        <taxon>Pelagomonadaceae</taxon>
        <taxon>Aureococcus</taxon>
    </lineage>
</organism>
<dbReference type="Proteomes" id="UP001363151">
    <property type="component" value="Unassembled WGS sequence"/>
</dbReference>
<gene>
    <name evidence="2" type="ORF">SO694_00157049</name>
</gene>
<evidence type="ECO:0000256" key="1">
    <source>
        <dbReference type="SAM" id="MobiDB-lite"/>
    </source>
</evidence>
<feature type="compositionally biased region" description="Low complexity" evidence="1">
    <location>
        <begin position="207"/>
        <end position="220"/>
    </location>
</feature>
<evidence type="ECO:0000313" key="2">
    <source>
        <dbReference type="EMBL" id="KAK7242105.1"/>
    </source>
</evidence>
<dbReference type="EMBL" id="JBBJCI010000149">
    <property type="protein sequence ID" value="KAK7242105.1"/>
    <property type="molecule type" value="Genomic_DNA"/>
</dbReference>
<feature type="region of interest" description="Disordered" evidence="1">
    <location>
        <begin position="187"/>
        <end position="236"/>
    </location>
</feature>